<name>A0A9P7Z5L8_9HELO</name>
<evidence type="ECO:0000313" key="3">
    <source>
        <dbReference type="Proteomes" id="UP000887226"/>
    </source>
</evidence>
<feature type="compositionally biased region" description="Low complexity" evidence="1">
    <location>
        <begin position="391"/>
        <end position="404"/>
    </location>
</feature>
<keyword evidence="3" id="KW-1185">Reference proteome</keyword>
<organism evidence="2 3">
    <name type="scientific">Calycina marina</name>
    <dbReference type="NCBI Taxonomy" id="1763456"/>
    <lineage>
        <taxon>Eukaryota</taxon>
        <taxon>Fungi</taxon>
        <taxon>Dikarya</taxon>
        <taxon>Ascomycota</taxon>
        <taxon>Pezizomycotina</taxon>
        <taxon>Leotiomycetes</taxon>
        <taxon>Helotiales</taxon>
        <taxon>Pezizellaceae</taxon>
        <taxon>Calycina</taxon>
    </lineage>
</organism>
<feature type="region of interest" description="Disordered" evidence="1">
    <location>
        <begin position="342"/>
        <end position="464"/>
    </location>
</feature>
<dbReference type="OrthoDB" id="3357341at2759"/>
<accession>A0A9P7Z5L8</accession>
<feature type="compositionally biased region" description="Low complexity" evidence="1">
    <location>
        <begin position="449"/>
        <end position="460"/>
    </location>
</feature>
<feature type="region of interest" description="Disordered" evidence="1">
    <location>
        <begin position="141"/>
        <end position="160"/>
    </location>
</feature>
<dbReference type="CDD" id="cd22249">
    <property type="entry name" value="UDM1_RNF168_RNF169-like"/>
    <property type="match status" value="1"/>
</dbReference>
<comment type="caution">
    <text evidence="2">The sequence shown here is derived from an EMBL/GenBank/DDBJ whole genome shotgun (WGS) entry which is preliminary data.</text>
</comment>
<dbReference type="EMBL" id="MU253820">
    <property type="protein sequence ID" value="KAG9246038.1"/>
    <property type="molecule type" value="Genomic_DNA"/>
</dbReference>
<dbReference type="Proteomes" id="UP000887226">
    <property type="component" value="Unassembled WGS sequence"/>
</dbReference>
<proteinExistence type="predicted"/>
<dbReference type="AlphaFoldDB" id="A0A9P7Z5L8"/>
<evidence type="ECO:0000313" key="2">
    <source>
        <dbReference type="EMBL" id="KAG9246038.1"/>
    </source>
</evidence>
<gene>
    <name evidence="2" type="ORF">BJ878DRAFT_438153</name>
</gene>
<feature type="compositionally biased region" description="Polar residues" evidence="1">
    <location>
        <begin position="432"/>
        <end position="445"/>
    </location>
</feature>
<evidence type="ECO:0000256" key="1">
    <source>
        <dbReference type="SAM" id="MobiDB-lite"/>
    </source>
</evidence>
<sequence length="476" mass="53429">MLDENLPTFCTKPSSDNPLSSTLFLSQYGNKLQAEYTLCRPDPQLPASRNCYGLAIFDSYNPEVLFAEVCVQPEWTQPTLSQAEIRAQNGVPVPPVPVVPDKFAIQLYNPEVQVIVRQIPGTWKDSAYWKFEMPQNSFRMPSASELDRHQSNPAASDVTPKVPFKWKRDGKLSKDISCYLTGETVPGKKSKEPDIPVAMYKDGKSLTIYQPNMHRVEIEDTKGLEVVFLLSAAVIKDIFLNPNREMFNIYAPNTTDSAREIRGSAIANRPTESIMSGALSIEAPSHSMYSPSGQPGITVDTQKQREIDAETARLKELVEKEARDRERAGREEQKRIKKMLEAEEKEQQRREAEVAKETERLRKQYGVTGAMESGPSRVNYATPAPLPPKPQQQQFYQPQKYPQFRNAQQPRPQPHRPLSTSSGTPASRRHASSSPWLQRPQNGSPYLQAPGSSPASSSGFFGLGGKKLEKKRSVFF</sequence>
<protein>
    <submittedName>
        <fullName evidence="2">Uncharacterized protein</fullName>
    </submittedName>
</protein>
<feature type="compositionally biased region" description="Basic and acidic residues" evidence="1">
    <location>
        <begin position="342"/>
        <end position="362"/>
    </location>
</feature>
<reference evidence="2" key="1">
    <citation type="journal article" date="2021" name="IMA Fungus">
        <title>Genomic characterization of three marine fungi, including Emericellopsis atlantica sp. nov. with signatures of a generalist lifestyle and marine biomass degradation.</title>
        <authorList>
            <person name="Hagestad O.C."/>
            <person name="Hou L."/>
            <person name="Andersen J.H."/>
            <person name="Hansen E.H."/>
            <person name="Altermark B."/>
            <person name="Li C."/>
            <person name="Kuhnert E."/>
            <person name="Cox R.J."/>
            <person name="Crous P.W."/>
            <person name="Spatafora J.W."/>
            <person name="Lail K."/>
            <person name="Amirebrahimi M."/>
            <person name="Lipzen A."/>
            <person name="Pangilinan J."/>
            <person name="Andreopoulos W."/>
            <person name="Hayes R.D."/>
            <person name="Ng V."/>
            <person name="Grigoriev I.V."/>
            <person name="Jackson S.A."/>
            <person name="Sutton T.D.S."/>
            <person name="Dobson A.D.W."/>
            <person name="Rama T."/>
        </authorList>
    </citation>
    <scope>NUCLEOTIDE SEQUENCE</scope>
    <source>
        <strain evidence="2">TRa3180A</strain>
    </source>
</reference>